<keyword evidence="2" id="KW-0732">Signal</keyword>
<dbReference type="eggNOG" id="COG2936">
    <property type="taxonomic scope" value="Bacteria"/>
</dbReference>
<dbReference type="Gene3D" id="1.10.3020.10">
    <property type="entry name" value="alpha-amino acid ester hydrolase ( Helical cap domain)"/>
    <property type="match status" value="1"/>
</dbReference>
<keyword evidence="1" id="KW-0378">Hydrolase</keyword>
<dbReference type="NCBIfam" id="TIGR00976">
    <property type="entry name" value="CocE_NonD"/>
    <property type="match status" value="1"/>
</dbReference>
<feature type="domain" description="Xaa-Pro dipeptidyl-peptidase C-terminal" evidence="3">
    <location>
        <begin position="355"/>
        <end position="615"/>
    </location>
</feature>
<dbReference type="InterPro" id="IPR005674">
    <property type="entry name" value="CocE/Ser_esterase"/>
</dbReference>
<dbReference type="InterPro" id="IPR013736">
    <property type="entry name" value="Xaa-Pro_dipept_C"/>
</dbReference>
<dbReference type="Proteomes" id="UP000009011">
    <property type="component" value="Chromosome"/>
</dbReference>
<dbReference type="InterPro" id="IPR029058">
    <property type="entry name" value="AB_hydrolase_fold"/>
</dbReference>
<dbReference type="InterPro" id="IPR000383">
    <property type="entry name" value="Xaa-Pro-like_dom"/>
</dbReference>
<dbReference type="STRING" id="1191523.MROS_1680"/>
<dbReference type="GO" id="GO:0008239">
    <property type="term" value="F:dipeptidyl-peptidase activity"/>
    <property type="evidence" value="ECO:0007669"/>
    <property type="project" value="InterPro"/>
</dbReference>
<protein>
    <submittedName>
        <fullName evidence="4">Peptidase S15</fullName>
    </submittedName>
</protein>
<evidence type="ECO:0000313" key="4">
    <source>
        <dbReference type="EMBL" id="AFN74914.1"/>
    </source>
</evidence>
<dbReference type="PATRIC" id="fig|1191523.3.peg.1780"/>
<dbReference type="SMART" id="SM00939">
    <property type="entry name" value="PepX_C"/>
    <property type="match status" value="1"/>
</dbReference>
<dbReference type="SUPFAM" id="SSF49785">
    <property type="entry name" value="Galactose-binding domain-like"/>
    <property type="match status" value="1"/>
</dbReference>
<sequence length="620" mass="72522">MKRLALFLLFILTCGSFSSAQGKEWIKEHYTKKEYRIPMRDGIKLFTAVYTPRDTTKEYPILMVRTPYRAAPYGEENYPNALGPNKAFAEEGYIFVFQDVRGKFMSEGEFVNMRPYIPDKKSKNDVDETTDTYDTIDWLVKNLKHNNGRVGIWGISYPGFYAAMSLIDSHPALKAVSPQAPIADWFIGDDMHHNGAFSLSMSFNFFKTFDQPRDSLTTTWKTIEPYDSPDMYTFFLNLGPLKNINEKFFHGSLPFWNQIMEHGAYDEFWKTRNILPHFKNTKPAVLIVGGWYDSEDLYGPLNIYRSIEEKNPSNDCRLIMGPWSHGGWARSDGNSFGDFLFPDSTSKFYNDSIIFPFFNYYLKDKGRLELPEVLTYRTGSDKWIGYKKFPPDESRLSSLYLGNNGSLLWEKPTEDVLLYDEFVSDPFNPVPYTSKFYDSRRMYNRTYMSEDQRFADARPDVLTYSTEPLDEDYTISGPIDVDIYVSTSGTDADWVVKIIDVYPYDEEDGRDSEIEYGGYQRLIRYEIMRGKFRNSYEKPEPFVPNKITNVGFRLNDIDHTFRKGHRIMIQIQSSFFPFFDRNPQKFVDIYNATEDDFQKAVHRVYFGKKYPSHIKFHTIK</sequence>
<proteinExistence type="predicted"/>
<gene>
    <name evidence="4" type="ordered locus">MROS_1680</name>
</gene>
<evidence type="ECO:0000256" key="1">
    <source>
        <dbReference type="ARBA" id="ARBA00022801"/>
    </source>
</evidence>
<evidence type="ECO:0000259" key="3">
    <source>
        <dbReference type="SMART" id="SM00939"/>
    </source>
</evidence>
<keyword evidence="5" id="KW-1185">Reference proteome</keyword>
<dbReference type="SUPFAM" id="SSF53474">
    <property type="entry name" value="alpha/beta-Hydrolases"/>
    <property type="match status" value="1"/>
</dbReference>
<reference evidence="4 5" key="1">
    <citation type="journal article" date="2013" name="PLoS ONE">
        <title>Genomic analysis of Melioribacter roseus, facultatively anaerobic organotrophic bacterium representing a novel deep lineage within Bacteriodetes/Chlorobi group.</title>
        <authorList>
            <person name="Kadnikov V.V."/>
            <person name="Mardanov A.V."/>
            <person name="Podosokorskaya O.A."/>
            <person name="Gavrilov S.N."/>
            <person name="Kublanov I.V."/>
            <person name="Beletsky A.V."/>
            <person name="Bonch-Osmolovskaya E.A."/>
            <person name="Ravin N.V."/>
        </authorList>
    </citation>
    <scope>NUCLEOTIDE SEQUENCE [LARGE SCALE GENOMIC DNA]</scope>
    <source>
        <strain evidence="5">JCM 17771 / P3M-2</strain>
    </source>
</reference>
<dbReference type="HOGENOM" id="CLU_015590_5_0_10"/>
<feature type="signal peptide" evidence="2">
    <location>
        <begin position="1"/>
        <end position="20"/>
    </location>
</feature>
<dbReference type="Pfam" id="PF02129">
    <property type="entry name" value="Peptidase_S15"/>
    <property type="match status" value="1"/>
</dbReference>
<dbReference type="AlphaFoldDB" id="I6ZSB9"/>
<name>I6ZSB9_MELRP</name>
<organism evidence="4 5">
    <name type="scientific">Melioribacter roseus (strain DSM 23840 / JCM 17771 / VKM B-2668 / P3M-2)</name>
    <dbReference type="NCBI Taxonomy" id="1191523"/>
    <lineage>
        <taxon>Bacteria</taxon>
        <taxon>Pseudomonadati</taxon>
        <taxon>Ignavibacteriota</taxon>
        <taxon>Ignavibacteria</taxon>
        <taxon>Ignavibacteriales</taxon>
        <taxon>Melioribacteraceae</taxon>
        <taxon>Melioribacter</taxon>
    </lineage>
</organism>
<evidence type="ECO:0000313" key="5">
    <source>
        <dbReference type="Proteomes" id="UP000009011"/>
    </source>
</evidence>
<dbReference type="KEGG" id="mro:MROS_1680"/>
<dbReference type="Gene3D" id="3.40.50.1820">
    <property type="entry name" value="alpha/beta hydrolase"/>
    <property type="match status" value="1"/>
</dbReference>
<dbReference type="InterPro" id="IPR008979">
    <property type="entry name" value="Galactose-bd-like_sf"/>
</dbReference>
<evidence type="ECO:0000256" key="2">
    <source>
        <dbReference type="SAM" id="SignalP"/>
    </source>
</evidence>
<dbReference type="Pfam" id="PF08530">
    <property type="entry name" value="PepX_C"/>
    <property type="match status" value="1"/>
</dbReference>
<dbReference type="EMBL" id="CP003557">
    <property type="protein sequence ID" value="AFN74914.1"/>
    <property type="molecule type" value="Genomic_DNA"/>
</dbReference>
<accession>I6ZSB9</accession>
<feature type="chain" id="PRO_5003707412" evidence="2">
    <location>
        <begin position="21"/>
        <end position="620"/>
    </location>
</feature>
<dbReference type="OrthoDB" id="319764at2"/>
<dbReference type="Gene3D" id="2.60.120.260">
    <property type="entry name" value="Galactose-binding domain-like"/>
    <property type="match status" value="1"/>
</dbReference>
<dbReference type="RefSeq" id="WP_014856348.1">
    <property type="nucleotide sequence ID" value="NC_018178.1"/>
</dbReference>